<evidence type="ECO:0000313" key="1">
    <source>
        <dbReference type="EMBL" id="OGZ75262.1"/>
    </source>
</evidence>
<evidence type="ECO:0000313" key="2">
    <source>
        <dbReference type="Proteomes" id="UP000178632"/>
    </source>
</evidence>
<comment type="caution">
    <text evidence="1">The sequence shown here is derived from an EMBL/GenBank/DDBJ whole genome shotgun (WGS) entry which is preliminary data.</text>
</comment>
<accession>A0A1G2IKY7</accession>
<name>A0A1G2IKY7_9BACT</name>
<protein>
    <recommendedName>
        <fullName evidence="3">WbqC-like protein</fullName>
    </recommendedName>
</protein>
<reference evidence="1 2" key="1">
    <citation type="journal article" date="2016" name="Nat. Commun.">
        <title>Thousands of microbial genomes shed light on interconnected biogeochemical processes in an aquifer system.</title>
        <authorList>
            <person name="Anantharaman K."/>
            <person name="Brown C.T."/>
            <person name="Hug L.A."/>
            <person name="Sharon I."/>
            <person name="Castelle C.J."/>
            <person name="Probst A.J."/>
            <person name="Thomas B.C."/>
            <person name="Singh A."/>
            <person name="Wilkins M.J."/>
            <person name="Karaoz U."/>
            <person name="Brodie E.L."/>
            <person name="Williams K.H."/>
            <person name="Hubbard S.S."/>
            <person name="Banfield J.F."/>
        </authorList>
    </citation>
    <scope>NUCLEOTIDE SEQUENCE [LARGE SCALE GENOMIC DNA]</scope>
</reference>
<organism evidence="1 2">
    <name type="scientific">Candidatus Staskawiczbacteria bacterium RIFCSPLOWO2_12_FULL_37_15</name>
    <dbReference type="NCBI Taxonomy" id="1802218"/>
    <lineage>
        <taxon>Bacteria</taxon>
        <taxon>Candidatus Staskawicziibacteriota</taxon>
    </lineage>
</organism>
<dbReference type="InterPro" id="IPR014985">
    <property type="entry name" value="WbqC"/>
</dbReference>
<sequence length="235" mass="27499">MRGTILQPTYLPWIGYFEMINSSDVFIVFDHVQFERKSWQQRNKIKTANGIAYLTVPVQKAHRETKISEIKISYEGYNPFEKHWKTIELSYKKAPYFEKYKPYFEKIYSKKYVLLRDLNVDIIKLISDILGVKKKIIFSSEFNLKDGGMGKSEKVINLCKKAGIDHLYDAKGAEDFLDRALFQKEGISIDFQEFLHPEYPQLWGKFAPYLSVIDLIFNQGDKSLDIIKSGIKNNK</sequence>
<dbReference type="EMBL" id="MHPE01000053">
    <property type="protein sequence ID" value="OGZ75262.1"/>
    <property type="molecule type" value="Genomic_DNA"/>
</dbReference>
<dbReference type="Pfam" id="PF08889">
    <property type="entry name" value="WbqC"/>
    <property type="match status" value="1"/>
</dbReference>
<gene>
    <name evidence="1" type="ORF">A3G45_03285</name>
</gene>
<proteinExistence type="predicted"/>
<dbReference type="Proteomes" id="UP000178632">
    <property type="component" value="Unassembled WGS sequence"/>
</dbReference>
<dbReference type="AlphaFoldDB" id="A0A1G2IKY7"/>
<evidence type="ECO:0008006" key="3">
    <source>
        <dbReference type="Google" id="ProtNLM"/>
    </source>
</evidence>